<dbReference type="EMBL" id="QXFU01000187">
    <property type="protein sequence ID" value="KAE9041002.1"/>
    <property type="molecule type" value="Genomic_DNA"/>
</dbReference>
<organism evidence="2 4">
    <name type="scientific">Phytophthora rubi</name>
    <dbReference type="NCBI Taxonomy" id="129364"/>
    <lineage>
        <taxon>Eukaryota</taxon>
        <taxon>Sar</taxon>
        <taxon>Stramenopiles</taxon>
        <taxon>Oomycota</taxon>
        <taxon>Peronosporomycetes</taxon>
        <taxon>Peronosporales</taxon>
        <taxon>Peronosporaceae</taxon>
        <taxon>Phytophthora</taxon>
    </lineage>
</organism>
<reference evidence="4 6" key="1">
    <citation type="submission" date="2018-09" db="EMBL/GenBank/DDBJ databases">
        <title>Genomic investigation of the strawberry pathogen Phytophthora fragariae indicates pathogenicity is determined by transcriptional variation in three key races.</title>
        <authorList>
            <person name="Adams T.M."/>
            <person name="Armitage A.D."/>
            <person name="Sobczyk M.K."/>
            <person name="Bates H.J."/>
            <person name="Dunwell J.M."/>
            <person name="Nellist C.F."/>
            <person name="Harrison R.J."/>
        </authorList>
    </citation>
    <scope>NUCLEOTIDE SEQUENCE [LARGE SCALE GENOMIC DNA]</scope>
    <source>
        <strain evidence="2 4">SCRP249</strain>
        <strain evidence="1 6">SCRP324</strain>
        <strain evidence="3 5">SCRP333</strain>
    </source>
</reference>
<accession>A0A6A3NRE0</accession>
<dbReference type="Proteomes" id="UP000434957">
    <property type="component" value="Unassembled WGS sequence"/>
</dbReference>
<protein>
    <submittedName>
        <fullName evidence="2">Uncharacterized protein</fullName>
    </submittedName>
</protein>
<keyword evidence="5" id="KW-1185">Reference proteome</keyword>
<dbReference type="EMBL" id="QXFT01000184">
    <property type="protein sequence ID" value="KAE9351716.1"/>
    <property type="molecule type" value="Genomic_DNA"/>
</dbReference>
<evidence type="ECO:0000313" key="6">
    <source>
        <dbReference type="Proteomes" id="UP000435112"/>
    </source>
</evidence>
<evidence type="ECO:0000313" key="4">
    <source>
        <dbReference type="Proteomes" id="UP000429607"/>
    </source>
</evidence>
<gene>
    <name evidence="2" type="ORF">PR001_g4833</name>
    <name evidence="1" type="ORF">PR002_g4676</name>
    <name evidence="3" type="ORF">PR003_g4759</name>
</gene>
<dbReference type="EMBL" id="QXFV01000205">
    <property type="protein sequence ID" value="KAE9045764.1"/>
    <property type="molecule type" value="Genomic_DNA"/>
</dbReference>
<sequence>MKLRLVLRRVVVRHHINTYDSKTCIVCKMCVVNKNCNCNMKVVDGATLRLSRMLCVIIKIEIGTEARKDYCMSHDVHKVDHEGVHRMRGITTMVLVVRIENNLTTVDTCVRRPTTSSNVDTRAGLSPHAILKSVEDCQCVRATSKMKPTAAWVAAHLRHLAETLAQEGHPRHEPH</sequence>
<evidence type="ECO:0000313" key="3">
    <source>
        <dbReference type="EMBL" id="KAE9351716.1"/>
    </source>
</evidence>
<dbReference type="Proteomes" id="UP000435112">
    <property type="component" value="Unassembled WGS sequence"/>
</dbReference>
<evidence type="ECO:0000313" key="1">
    <source>
        <dbReference type="EMBL" id="KAE9041002.1"/>
    </source>
</evidence>
<dbReference type="AlphaFoldDB" id="A0A6A3NRE0"/>
<name>A0A6A3NRE0_9STRA</name>
<proteinExistence type="predicted"/>
<dbReference type="Proteomes" id="UP000429607">
    <property type="component" value="Unassembled WGS sequence"/>
</dbReference>
<comment type="caution">
    <text evidence="2">The sequence shown here is derived from an EMBL/GenBank/DDBJ whole genome shotgun (WGS) entry which is preliminary data.</text>
</comment>
<evidence type="ECO:0000313" key="5">
    <source>
        <dbReference type="Proteomes" id="UP000434957"/>
    </source>
</evidence>
<evidence type="ECO:0000313" key="2">
    <source>
        <dbReference type="EMBL" id="KAE9045764.1"/>
    </source>
</evidence>